<feature type="domain" description="DUF317" evidence="2">
    <location>
        <begin position="52"/>
        <end position="107"/>
    </location>
</feature>
<proteinExistence type="predicted"/>
<feature type="domain" description="DUF317" evidence="2">
    <location>
        <begin position="134"/>
        <end position="191"/>
    </location>
</feature>
<comment type="caution">
    <text evidence="3">The sequence shown here is derived from an EMBL/GenBank/DDBJ whole genome shotgun (WGS) entry which is preliminary data.</text>
</comment>
<dbReference type="EMBL" id="JBHSPU010000013">
    <property type="protein sequence ID" value="MFC5914490.1"/>
    <property type="molecule type" value="Genomic_DNA"/>
</dbReference>
<feature type="region of interest" description="Disordered" evidence="1">
    <location>
        <begin position="231"/>
        <end position="256"/>
    </location>
</feature>
<evidence type="ECO:0000313" key="3">
    <source>
        <dbReference type="EMBL" id="MFC5914490.1"/>
    </source>
</evidence>
<keyword evidence="4" id="KW-1185">Reference proteome</keyword>
<dbReference type="InterPro" id="IPR005523">
    <property type="entry name" value="DUF317_SPDY"/>
</dbReference>
<dbReference type="RefSeq" id="WP_344514760.1">
    <property type="nucleotide sequence ID" value="NZ_BAAATU010000031.1"/>
</dbReference>
<gene>
    <name evidence="3" type="ORF">ACFP1B_13760</name>
</gene>
<reference evidence="4" key="1">
    <citation type="journal article" date="2019" name="Int. J. Syst. Evol. Microbiol.">
        <title>The Global Catalogue of Microorganisms (GCM) 10K type strain sequencing project: providing services to taxonomists for standard genome sequencing and annotation.</title>
        <authorList>
            <consortium name="The Broad Institute Genomics Platform"/>
            <consortium name="The Broad Institute Genome Sequencing Center for Infectious Disease"/>
            <person name="Wu L."/>
            <person name="Ma J."/>
        </authorList>
    </citation>
    <scope>NUCLEOTIDE SEQUENCE [LARGE SCALE GENOMIC DNA]</scope>
    <source>
        <strain evidence="4">JCM 4147</strain>
    </source>
</reference>
<accession>A0ABW1GI20</accession>
<organism evidence="3 4">
    <name type="scientific">Streptomyces pulveraceus</name>
    <dbReference type="NCBI Taxonomy" id="68258"/>
    <lineage>
        <taxon>Bacteria</taxon>
        <taxon>Bacillati</taxon>
        <taxon>Actinomycetota</taxon>
        <taxon>Actinomycetes</taxon>
        <taxon>Kitasatosporales</taxon>
        <taxon>Streptomycetaceae</taxon>
        <taxon>Streptomyces</taxon>
    </lineage>
</organism>
<dbReference type="Pfam" id="PF03771">
    <property type="entry name" value="SPDY"/>
    <property type="match status" value="2"/>
</dbReference>
<evidence type="ECO:0000259" key="2">
    <source>
        <dbReference type="Pfam" id="PF03771"/>
    </source>
</evidence>
<evidence type="ECO:0000313" key="4">
    <source>
        <dbReference type="Proteomes" id="UP001596200"/>
    </source>
</evidence>
<sequence length="256" mass="27803">MPNRPETVEVEFISPRHLAGCGDPAWITVPLHRACGWSHGNDPLMPRVILSSPDQKALLRLEPDPDGQWWTLHHSRTQGRPAWYASFGARTPVEIIAAFTDALAAPAATASADPYEPLRQAAWSPVTGAEGLASPDETAYVQRLGADEPGPWFITTTLGHDRPVWQARFGEHTPPYLIATFTAALVDPSPVARTDSPRSLPTRDPDLVTRSHRKVPAVLVASALEERVQALAARRAGPTASPSALRLPPPRNGRSR</sequence>
<evidence type="ECO:0000256" key="1">
    <source>
        <dbReference type="SAM" id="MobiDB-lite"/>
    </source>
</evidence>
<protein>
    <submittedName>
        <fullName evidence="3">DUF317 domain-containing protein</fullName>
    </submittedName>
</protein>
<name>A0ABW1GI20_9ACTN</name>
<feature type="compositionally biased region" description="Pro residues" evidence="1">
    <location>
        <begin position="247"/>
        <end position="256"/>
    </location>
</feature>
<dbReference type="Proteomes" id="UP001596200">
    <property type="component" value="Unassembled WGS sequence"/>
</dbReference>